<feature type="region of interest" description="Disordered" evidence="9">
    <location>
        <begin position="332"/>
        <end position="390"/>
    </location>
</feature>
<evidence type="ECO:0000256" key="1">
    <source>
        <dbReference type="ARBA" id="ARBA00001961"/>
    </source>
</evidence>
<feature type="region of interest" description="Disordered" evidence="9">
    <location>
        <begin position="25"/>
        <end position="58"/>
    </location>
</feature>
<feature type="domain" description="Fe2OG dioxygenase" evidence="10">
    <location>
        <begin position="662"/>
        <end position="760"/>
    </location>
</feature>
<feature type="compositionally biased region" description="Basic and acidic residues" evidence="9">
    <location>
        <begin position="862"/>
        <end position="876"/>
    </location>
</feature>
<keyword evidence="12" id="KW-1185">Reference proteome</keyword>
<comment type="catalytic activity">
    <reaction evidence="8">
        <text>L-prolyl-[hypoxia-inducible factor alpha subunit] + 2-oxoglutarate + O2 = trans-4-hydroxy-L-prolyl-[hypoxia-inducible factor alpha subunit] + succinate + CO2</text>
        <dbReference type="Rhea" id="RHEA:48400"/>
        <dbReference type="Rhea" id="RHEA-COMP:12093"/>
        <dbReference type="Rhea" id="RHEA-COMP:12094"/>
        <dbReference type="ChEBI" id="CHEBI:15379"/>
        <dbReference type="ChEBI" id="CHEBI:16526"/>
        <dbReference type="ChEBI" id="CHEBI:16810"/>
        <dbReference type="ChEBI" id="CHEBI:30031"/>
        <dbReference type="ChEBI" id="CHEBI:50342"/>
        <dbReference type="ChEBI" id="CHEBI:61965"/>
        <dbReference type="EC" id="1.14.11.29"/>
    </reaction>
</comment>
<organism evidence="11 12">
    <name type="scientific">Pristionchus fissidentatus</name>
    <dbReference type="NCBI Taxonomy" id="1538716"/>
    <lineage>
        <taxon>Eukaryota</taxon>
        <taxon>Metazoa</taxon>
        <taxon>Ecdysozoa</taxon>
        <taxon>Nematoda</taxon>
        <taxon>Chromadorea</taxon>
        <taxon>Rhabditida</taxon>
        <taxon>Rhabditina</taxon>
        <taxon>Diplogasteromorpha</taxon>
        <taxon>Diplogasteroidea</taxon>
        <taxon>Neodiplogasteridae</taxon>
        <taxon>Pristionchus</taxon>
    </lineage>
</organism>
<feature type="compositionally biased region" description="Low complexity" evidence="9">
    <location>
        <begin position="521"/>
        <end position="544"/>
    </location>
</feature>
<dbReference type="PROSITE" id="PS51471">
    <property type="entry name" value="FE2OG_OXY"/>
    <property type="match status" value="1"/>
</dbReference>
<sequence length="907" mass="96981">MESIRRNDSSHRLMDASMADLSEAVAGSAKLTASSSGSSQTSGHSSGTDCSTAAGAAAAAGPDPLAELLAQLSQQQQTQLQLQQQSAAQQQLLPPMDPAVILAAAANSNALFSNLALIATQLHQQQQQEQLQQELQQAAAAPAPTLFPPLGSLSQLGITGFPLPPPPSAFPAVSAFDPANAAALIAALTQQATTMQQQAPPLAAQQPRFDLGATDTTPLLNSVLSRLPISTTASSAFAPPPLSLASTLASAPFVLPSTSASLPPPIPTSVPNPFVYNLPSSMQTIVNPKPSMTVPPALRVKAVAARRRPFQPIPAAAASAAAAAAAAASTDDGMWSSGASTSTASNGGGRAAASEAAAGAFPPAPTASPDRYERPEGTRKRVTPSPPDAKKIVQVDNKFVMSVPLDMAMLAKVQGQAGAPAQDARRKVIEKRTMEVDEDDEIQVISQKINRRYRDHTKNVVYNVTVADHMKDMRTKGYLLNRHQATVLRLRYIAEHVIRSMNEFGWAVVDNYLGTDHVGHTANNAKPSSSSSSRTPTATAAKPGVVPPPAAAAAAANGAAAADPNRSPTPHYSVLKKEMEKLYEAGIFTAGQLMDNSDDEAEFMPPPRNEDDIKNVRSDYIYWYDGVDERATEAVTTRLLISMLDAMILHFDNRIDGKQIGGRSRAMLAIYPGGSTRYVKHVDNPNKDGRLITCIYYCNANWKLDQHGGALRLFPETSECAMDIDPQADRLVFFWSDRRNPHEVMPVYRHRFAITIWYMDKVERDAAQARKRARKAAAAAAAAAGIKREPLDDHTHDHDHEALRVMIDQPQLGALLQFGSMRPTHNSMPRMGDAGAAAAASAIGLGLPRPAAAIGRTASPRSRSDNNMARRFEVARSECTQDEVESDEEEINDFIPPNTGAMPDYEI</sequence>
<dbReference type="Gene3D" id="2.60.120.620">
    <property type="entry name" value="q2cbj1_9rhob like domain"/>
    <property type="match status" value="1"/>
</dbReference>
<name>A0AAV5V1E9_9BILA</name>
<dbReference type="PANTHER" id="PTHR12907:SF26">
    <property type="entry name" value="HIF PROLYL HYDROXYLASE, ISOFORM C"/>
    <property type="match status" value="1"/>
</dbReference>
<dbReference type="InterPro" id="IPR051559">
    <property type="entry name" value="HIF_prolyl_hydroxylases"/>
</dbReference>
<dbReference type="GO" id="GO:0008198">
    <property type="term" value="F:ferrous iron binding"/>
    <property type="evidence" value="ECO:0007669"/>
    <property type="project" value="TreeGrafter"/>
</dbReference>
<evidence type="ECO:0000256" key="8">
    <source>
        <dbReference type="ARBA" id="ARBA00049134"/>
    </source>
</evidence>
<feature type="region of interest" description="Disordered" evidence="9">
    <location>
        <begin position="854"/>
        <end position="907"/>
    </location>
</feature>
<dbReference type="GO" id="GO:0071456">
    <property type="term" value="P:cellular response to hypoxia"/>
    <property type="evidence" value="ECO:0007669"/>
    <property type="project" value="TreeGrafter"/>
</dbReference>
<evidence type="ECO:0000256" key="7">
    <source>
        <dbReference type="ARBA" id="ARBA00039004"/>
    </source>
</evidence>
<dbReference type="InterPro" id="IPR006620">
    <property type="entry name" value="Pro_4_hyd_alph"/>
</dbReference>
<keyword evidence="3" id="KW-0847">Vitamin C</keyword>
<evidence type="ECO:0000256" key="9">
    <source>
        <dbReference type="SAM" id="MobiDB-lite"/>
    </source>
</evidence>
<comment type="caution">
    <text evidence="11">The sequence shown here is derived from an EMBL/GenBank/DDBJ whole genome shotgun (WGS) entry which is preliminary data.</text>
</comment>
<keyword evidence="4" id="KW-0223">Dioxygenase</keyword>
<dbReference type="AlphaFoldDB" id="A0AAV5V1E9"/>
<keyword evidence="2" id="KW-0479">Metal-binding</keyword>
<dbReference type="GO" id="GO:0031418">
    <property type="term" value="F:L-ascorbic acid binding"/>
    <property type="evidence" value="ECO:0007669"/>
    <property type="project" value="UniProtKB-KW"/>
</dbReference>
<gene>
    <name evidence="11" type="ORF">PFISCL1PPCAC_3550</name>
</gene>
<keyword evidence="5" id="KW-0560">Oxidoreductase</keyword>
<dbReference type="Proteomes" id="UP001432322">
    <property type="component" value="Unassembled WGS sequence"/>
</dbReference>
<feature type="compositionally biased region" description="Low complexity" evidence="9">
    <location>
        <begin position="26"/>
        <end position="58"/>
    </location>
</feature>
<reference evidence="11" key="1">
    <citation type="submission" date="2023-10" db="EMBL/GenBank/DDBJ databases">
        <title>Genome assembly of Pristionchus species.</title>
        <authorList>
            <person name="Yoshida K."/>
            <person name="Sommer R.J."/>
        </authorList>
    </citation>
    <scope>NUCLEOTIDE SEQUENCE</scope>
    <source>
        <strain evidence="11">RS5133</strain>
    </source>
</reference>
<feature type="compositionally biased region" description="Acidic residues" evidence="9">
    <location>
        <begin position="880"/>
        <end position="892"/>
    </location>
</feature>
<dbReference type="InterPro" id="IPR005123">
    <property type="entry name" value="Oxoglu/Fe-dep_dioxygenase_dom"/>
</dbReference>
<accession>A0AAV5V1E9</accession>
<feature type="compositionally biased region" description="Low complexity" evidence="9">
    <location>
        <begin position="336"/>
        <end position="361"/>
    </location>
</feature>
<feature type="compositionally biased region" description="Basic and acidic residues" evidence="9">
    <location>
        <begin position="370"/>
        <end position="379"/>
    </location>
</feature>
<comment type="cofactor">
    <cofactor evidence="1">
        <name>L-ascorbate</name>
        <dbReference type="ChEBI" id="CHEBI:38290"/>
    </cofactor>
</comment>
<dbReference type="GO" id="GO:0160082">
    <property type="term" value="F:hypoxia-inducible factor-proline dioxygenase activity"/>
    <property type="evidence" value="ECO:0007669"/>
    <property type="project" value="UniProtKB-EC"/>
</dbReference>
<evidence type="ECO:0000256" key="3">
    <source>
        <dbReference type="ARBA" id="ARBA00022896"/>
    </source>
</evidence>
<evidence type="ECO:0000256" key="5">
    <source>
        <dbReference type="ARBA" id="ARBA00023002"/>
    </source>
</evidence>
<dbReference type="SMART" id="SM00702">
    <property type="entry name" value="P4Hc"/>
    <property type="match status" value="1"/>
</dbReference>
<evidence type="ECO:0000313" key="12">
    <source>
        <dbReference type="Proteomes" id="UP001432322"/>
    </source>
</evidence>
<dbReference type="Pfam" id="PF13640">
    <property type="entry name" value="2OG-FeII_Oxy_3"/>
    <property type="match status" value="1"/>
</dbReference>
<dbReference type="EMBL" id="BTSY01000001">
    <property type="protein sequence ID" value="GMT12253.1"/>
    <property type="molecule type" value="Genomic_DNA"/>
</dbReference>
<evidence type="ECO:0000256" key="2">
    <source>
        <dbReference type="ARBA" id="ARBA00022723"/>
    </source>
</evidence>
<feature type="region of interest" description="Disordered" evidence="9">
    <location>
        <begin position="520"/>
        <end position="551"/>
    </location>
</feature>
<evidence type="ECO:0000259" key="10">
    <source>
        <dbReference type="PROSITE" id="PS51471"/>
    </source>
</evidence>
<evidence type="ECO:0000256" key="4">
    <source>
        <dbReference type="ARBA" id="ARBA00022964"/>
    </source>
</evidence>
<dbReference type="PANTHER" id="PTHR12907">
    <property type="entry name" value="EGL NINE HOMOLOG-RELATED"/>
    <property type="match status" value="1"/>
</dbReference>
<evidence type="ECO:0000256" key="6">
    <source>
        <dbReference type="ARBA" id="ARBA00023004"/>
    </source>
</evidence>
<dbReference type="InterPro" id="IPR044862">
    <property type="entry name" value="Pro_4_hyd_alph_FE2OG_OXY"/>
</dbReference>
<proteinExistence type="predicted"/>
<keyword evidence="6" id="KW-0408">Iron</keyword>
<evidence type="ECO:0000313" key="11">
    <source>
        <dbReference type="EMBL" id="GMT12253.1"/>
    </source>
</evidence>
<protein>
    <recommendedName>
        <fullName evidence="7">hypoxia-inducible factor-proline dioxygenase</fullName>
        <ecNumber evidence="7">1.14.11.29</ecNumber>
    </recommendedName>
</protein>
<dbReference type="EC" id="1.14.11.29" evidence="7"/>